<dbReference type="EMBL" id="JBHYPX010000001">
    <property type="protein sequence ID" value="MFE1350451.1"/>
    <property type="molecule type" value="Genomic_DNA"/>
</dbReference>
<gene>
    <name evidence="1" type="ORF">ACFW6T_00515</name>
</gene>
<name>A0ABW6GCJ7_9ACTN</name>
<accession>A0ABW6GCJ7</accession>
<keyword evidence="2" id="KW-1185">Reference proteome</keyword>
<comment type="caution">
    <text evidence="1">The sequence shown here is derived from an EMBL/GenBank/DDBJ whole genome shotgun (WGS) entry which is preliminary data.</text>
</comment>
<protein>
    <submittedName>
        <fullName evidence="1">Uncharacterized protein</fullName>
    </submittedName>
</protein>
<evidence type="ECO:0000313" key="2">
    <source>
        <dbReference type="Proteomes" id="UP001599542"/>
    </source>
</evidence>
<dbReference type="RefSeq" id="WP_380323114.1">
    <property type="nucleotide sequence ID" value="NZ_JBHYPW010000019.1"/>
</dbReference>
<proteinExistence type="predicted"/>
<organism evidence="1 2">
    <name type="scientific">Kitasatospora phosalacinea</name>
    <dbReference type="NCBI Taxonomy" id="2065"/>
    <lineage>
        <taxon>Bacteria</taxon>
        <taxon>Bacillati</taxon>
        <taxon>Actinomycetota</taxon>
        <taxon>Actinomycetes</taxon>
        <taxon>Kitasatosporales</taxon>
        <taxon>Streptomycetaceae</taxon>
        <taxon>Kitasatospora</taxon>
    </lineage>
</organism>
<reference evidence="1 2" key="1">
    <citation type="submission" date="2024-09" db="EMBL/GenBank/DDBJ databases">
        <title>The Natural Products Discovery Center: Release of the First 8490 Sequenced Strains for Exploring Actinobacteria Biosynthetic Diversity.</title>
        <authorList>
            <person name="Kalkreuter E."/>
            <person name="Kautsar S.A."/>
            <person name="Yang D."/>
            <person name="Bader C.D."/>
            <person name="Teijaro C.N."/>
            <person name="Fluegel L."/>
            <person name="Davis C.M."/>
            <person name="Simpson J.R."/>
            <person name="Lauterbach L."/>
            <person name="Steele A.D."/>
            <person name="Gui C."/>
            <person name="Meng S."/>
            <person name="Li G."/>
            <person name="Viehrig K."/>
            <person name="Ye F."/>
            <person name="Su P."/>
            <person name="Kiefer A.F."/>
            <person name="Nichols A."/>
            <person name="Cepeda A.J."/>
            <person name="Yan W."/>
            <person name="Fan B."/>
            <person name="Jiang Y."/>
            <person name="Adhikari A."/>
            <person name="Zheng C.-J."/>
            <person name="Schuster L."/>
            <person name="Cowan T.M."/>
            <person name="Smanski M.J."/>
            <person name="Chevrette M.G."/>
            <person name="De Carvalho L.P.S."/>
            <person name="Shen B."/>
        </authorList>
    </citation>
    <scope>NUCLEOTIDE SEQUENCE [LARGE SCALE GENOMIC DNA]</scope>
    <source>
        <strain evidence="1 2">NPDC058753</strain>
    </source>
</reference>
<dbReference type="Proteomes" id="UP001599542">
    <property type="component" value="Unassembled WGS sequence"/>
</dbReference>
<sequence length="82" mass="9200">MTDVTEASRRAWDAAVRLVELLGVEVRVSEVAEGVHLLLELPPGGEEADHMAVLTVLNGADRYGHRRRAGREHLWADFWRPS</sequence>
<evidence type="ECO:0000313" key="1">
    <source>
        <dbReference type="EMBL" id="MFE1350451.1"/>
    </source>
</evidence>